<dbReference type="RefSeq" id="WP_165181365.1">
    <property type="nucleotide sequence ID" value="NZ_JAAKZI010000009.1"/>
</dbReference>
<dbReference type="InterPro" id="IPR050580">
    <property type="entry name" value="2H_phosphoesterase_YjcG-like"/>
</dbReference>
<dbReference type="PANTHER" id="PTHR40037:SF1">
    <property type="entry name" value="PHOSPHOESTERASE SAOUHSC_00951-RELATED"/>
    <property type="match status" value="1"/>
</dbReference>
<protein>
    <submittedName>
        <fullName evidence="1">2'-5' RNA ligase family protein</fullName>
    </submittedName>
</protein>
<accession>A0ABX0D8N5</accession>
<dbReference type="SUPFAM" id="SSF55144">
    <property type="entry name" value="LigT-like"/>
    <property type="match status" value="1"/>
</dbReference>
<dbReference type="EMBL" id="JAAKZI010000009">
    <property type="protein sequence ID" value="NGN83264.1"/>
    <property type="molecule type" value="Genomic_DNA"/>
</dbReference>
<name>A0ABX0D8N5_9MICC</name>
<reference evidence="1 2" key="1">
    <citation type="submission" date="2020-02" db="EMBL/GenBank/DDBJ databases">
        <title>Genome sequence of the type strain DSM 27180 of Arthrobacter silviterrae.</title>
        <authorList>
            <person name="Gao J."/>
            <person name="Sun J."/>
        </authorList>
    </citation>
    <scope>NUCLEOTIDE SEQUENCE [LARGE SCALE GENOMIC DNA]</scope>
    <source>
        <strain evidence="1 2">DSM 27180</strain>
    </source>
</reference>
<dbReference type="PANTHER" id="PTHR40037">
    <property type="entry name" value="PHOSPHOESTERASE YJCG-RELATED"/>
    <property type="match status" value="1"/>
</dbReference>
<proteinExistence type="predicted"/>
<keyword evidence="1" id="KW-0436">Ligase</keyword>
<keyword evidence="2" id="KW-1185">Reference proteome</keyword>
<gene>
    <name evidence="1" type="ORF">G6N77_07275</name>
</gene>
<dbReference type="Gene3D" id="3.90.1140.10">
    <property type="entry name" value="Cyclic phosphodiesterase"/>
    <property type="match status" value="1"/>
</dbReference>
<sequence length="184" mass="19274">MPGIGQSGASPAPSPESLGVIISMPPALAEELGQWRETFAGSGASAVPAHITLVSGRAKGSWAEAAEHVRTIAREASPFTISLRGTGTFAPVSDVVFLKLDAGVEECVDLHARLLDGPLEHLVEFGFHPHLTIAHDLDQPAMERAETALADFGAELEVSSIGLYDYSHGGWALREELPLGGGLS</sequence>
<dbReference type="InterPro" id="IPR009097">
    <property type="entry name" value="Cyclic_Pdiesterase"/>
</dbReference>
<dbReference type="Proteomes" id="UP000479226">
    <property type="component" value="Unassembled WGS sequence"/>
</dbReference>
<dbReference type="Pfam" id="PF13563">
    <property type="entry name" value="2_5_RNA_ligase2"/>
    <property type="match status" value="1"/>
</dbReference>
<organism evidence="1 2">
    <name type="scientific">Arthrobacter silviterrae</name>
    <dbReference type="NCBI Taxonomy" id="2026658"/>
    <lineage>
        <taxon>Bacteria</taxon>
        <taxon>Bacillati</taxon>
        <taxon>Actinomycetota</taxon>
        <taxon>Actinomycetes</taxon>
        <taxon>Micrococcales</taxon>
        <taxon>Micrococcaceae</taxon>
        <taxon>Arthrobacter</taxon>
    </lineage>
</organism>
<evidence type="ECO:0000313" key="2">
    <source>
        <dbReference type="Proteomes" id="UP000479226"/>
    </source>
</evidence>
<dbReference type="GO" id="GO:0016874">
    <property type="term" value="F:ligase activity"/>
    <property type="evidence" value="ECO:0007669"/>
    <property type="project" value="UniProtKB-KW"/>
</dbReference>
<comment type="caution">
    <text evidence="1">The sequence shown here is derived from an EMBL/GenBank/DDBJ whole genome shotgun (WGS) entry which is preliminary data.</text>
</comment>
<evidence type="ECO:0000313" key="1">
    <source>
        <dbReference type="EMBL" id="NGN83264.1"/>
    </source>
</evidence>